<dbReference type="PANTHER" id="PTHR19136:SF81">
    <property type="entry name" value="MOLYBDENUM COFACTOR GUANYLYLTRANSFERASE"/>
    <property type="match status" value="1"/>
</dbReference>
<dbReference type="RefSeq" id="WP_344977209.1">
    <property type="nucleotide sequence ID" value="NZ_BAABFN010000002.1"/>
</dbReference>
<name>A0ABP8FLU6_9BACT</name>
<dbReference type="EMBL" id="BAABFN010000002">
    <property type="protein sequence ID" value="GAA4306596.1"/>
    <property type="molecule type" value="Genomic_DNA"/>
</dbReference>
<reference evidence="11" key="1">
    <citation type="journal article" date="2019" name="Int. J. Syst. Evol. Microbiol.">
        <title>The Global Catalogue of Microorganisms (GCM) 10K type strain sequencing project: providing services to taxonomists for standard genome sequencing and annotation.</title>
        <authorList>
            <consortium name="The Broad Institute Genomics Platform"/>
            <consortium name="The Broad Institute Genome Sequencing Center for Infectious Disease"/>
            <person name="Wu L."/>
            <person name="Ma J."/>
        </authorList>
    </citation>
    <scope>NUCLEOTIDE SEQUENCE [LARGE SCALE GENOMIC DNA]</scope>
    <source>
        <strain evidence="11">JCM 17664</strain>
    </source>
</reference>
<sequence>MITGKTVKALYGLVLAGGKSTRMQQDKGGLVYHEKDQRRHVYDLLSGCCEKTYMSCNREQAGELKEIFPVITDSFEGLGPMGGILSAQQLHPGVAWLVVACDLPFLSGPTLHYLIWHRDPSKTATAFRDPTNTFPEPLITIWEPGSRALLEQRREEGHYCPRKALMQTEVALLQPPDAAELRNINNPEQYREAIAEIRQGRPAGRDIFPAGDNRSLTPEG</sequence>
<dbReference type="InterPro" id="IPR013482">
    <property type="entry name" value="Molybde_CF_guanTrfase"/>
</dbReference>
<evidence type="ECO:0000256" key="3">
    <source>
        <dbReference type="ARBA" id="ARBA00022723"/>
    </source>
</evidence>
<gene>
    <name evidence="10" type="ORF">GCM10023143_12630</name>
</gene>
<dbReference type="InterPro" id="IPR029044">
    <property type="entry name" value="Nucleotide-diphossugar_trans"/>
</dbReference>
<dbReference type="InterPro" id="IPR025877">
    <property type="entry name" value="MobA-like_NTP_Trfase"/>
</dbReference>
<keyword evidence="4" id="KW-0547">Nucleotide-binding</keyword>
<keyword evidence="5" id="KW-0460">Magnesium</keyword>
<evidence type="ECO:0000256" key="5">
    <source>
        <dbReference type="ARBA" id="ARBA00022842"/>
    </source>
</evidence>
<evidence type="ECO:0000256" key="6">
    <source>
        <dbReference type="ARBA" id="ARBA00023134"/>
    </source>
</evidence>
<comment type="caution">
    <text evidence="10">The sequence shown here is derived from an EMBL/GenBank/DDBJ whole genome shotgun (WGS) entry which is preliminary data.</text>
</comment>
<dbReference type="Pfam" id="PF12804">
    <property type="entry name" value="NTP_transf_3"/>
    <property type="match status" value="1"/>
</dbReference>
<protein>
    <recommendedName>
        <fullName evidence="9">MobA-like NTP transferase domain-containing protein</fullName>
    </recommendedName>
</protein>
<evidence type="ECO:0000256" key="2">
    <source>
        <dbReference type="ARBA" id="ARBA00022679"/>
    </source>
</evidence>
<keyword evidence="11" id="KW-1185">Reference proteome</keyword>
<dbReference type="CDD" id="cd02503">
    <property type="entry name" value="MobA"/>
    <property type="match status" value="1"/>
</dbReference>
<evidence type="ECO:0000256" key="1">
    <source>
        <dbReference type="ARBA" id="ARBA00022490"/>
    </source>
</evidence>
<keyword evidence="2" id="KW-0808">Transferase</keyword>
<organism evidence="10 11">
    <name type="scientific">Compostibacter hankyongensis</name>
    <dbReference type="NCBI Taxonomy" id="1007089"/>
    <lineage>
        <taxon>Bacteria</taxon>
        <taxon>Pseudomonadati</taxon>
        <taxon>Bacteroidota</taxon>
        <taxon>Chitinophagia</taxon>
        <taxon>Chitinophagales</taxon>
        <taxon>Chitinophagaceae</taxon>
        <taxon>Compostibacter</taxon>
    </lineage>
</organism>
<evidence type="ECO:0000259" key="9">
    <source>
        <dbReference type="Pfam" id="PF12804"/>
    </source>
</evidence>
<dbReference type="Proteomes" id="UP001501207">
    <property type="component" value="Unassembled WGS sequence"/>
</dbReference>
<evidence type="ECO:0000256" key="4">
    <source>
        <dbReference type="ARBA" id="ARBA00022741"/>
    </source>
</evidence>
<evidence type="ECO:0000313" key="10">
    <source>
        <dbReference type="EMBL" id="GAA4306596.1"/>
    </source>
</evidence>
<evidence type="ECO:0000256" key="7">
    <source>
        <dbReference type="ARBA" id="ARBA00023150"/>
    </source>
</evidence>
<keyword evidence="7" id="KW-0501">Molybdenum cofactor biosynthesis</keyword>
<keyword evidence="3" id="KW-0479">Metal-binding</keyword>
<proteinExistence type="predicted"/>
<keyword evidence="1" id="KW-0963">Cytoplasm</keyword>
<keyword evidence="6" id="KW-0342">GTP-binding</keyword>
<evidence type="ECO:0000313" key="11">
    <source>
        <dbReference type="Proteomes" id="UP001501207"/>
    </source>
</evidence>
<evidence type="ECO:0000256" key="8">
    <source>
        <dbReference type="SAM" id="MobiDB-lite"/>
    </source>
</evidence>
<feature type="domain" description="MobA-like NTP transferase" evidence="9">
    <location>
        <begin position="12"/>
        <end position="156"/>
    </location>
</feature>
<feature type="region of interest" description="Disordered" evidence="8">
    <location>
        <begin position="201"/>
        <end position="220"/>
    </location>
</feature>
<dbReference type="SUPFAM" id="SSF53448">
    <property type="entry name" value="Nucleotide-diphospho-sugar transferases"/>
    <property type="match status" value="1"/>
</dbReference>
<dbReference type="Gene3D" id="3.90.550.10">
    <property type="entry name" value="Spore Coat Polysaccharide Biosynthesis Protein SpsA, Chain A"/>
    <property type="match status" value="1"/>
</dbReference>
<dbReference type="PANTHER" id="PTHR19136">
    <property type="entry name" value="MOLYBDENUM COFACTOR GUANYLYLTRANSFERASE"/>
    <property type="match status" value="1"/>
</dbReference>
<accession>A0ABP8FLU6</accession>